<dbReference type="RefSeq" id="WP_105723705.1">
    <property type="nucleotide sequence ID" value="NZ_PVBS01000001.1"/>
</dbReference>
<feature type="domain" description="Cytochrome c" evidence="16">
    <location>
        <begin position="242"/>
        <end position="378"/>
    </location>
</feature>
<dbReference type="Proteomes" id="UP000238642">
    <property type="component" value="Unassembled WGS sequence"/>
</dbReference>
<gene>
    <name evidence="17" type="ORF">C5749_05435</name>
</gene>
<feature type="binding site" description="covalent" evidence="13">
    <location>
        <position position="115"/>
    </location>
    <ligand>
        <name>heme c</name>
        <dbReference type="ChEBI" id="CHEBI:61717"/>
        <label>1</label>
    </ligand>
</feature>
<dbReference type="SUPFAM" id="SSF46626">
    <property type="entry name" value="Cytochrome c"/>
    <property type="match status" value="2"/>
</dbReference>
<evidence type="ECO:0000256" key="5">
    <source>
        <dbReference type="ARBA" id="ARBA00022723"/>
    </source>
</evidence>
<proteinExistence type="predicted"/>
<feature type="binding site" description="axial binding residue" evidence="14">
    <location>
        <position position="116"/>
    </location>
    <ligand>
        <name>heme c</name>
        <dbReference type="ChEBI" id="CHEBI:61717"/>
        <label>1</label>
    </ligand>
    <ligandPart>
        <name>Fe</name>
        <dbReference type="ChEBI" id="CHEBI:18248"/>
    </ligandPart>
</feature>
<evidence type="ECO:0000256" key="14">
    <source>
        <dbReference type="PIRSR" id="PIRSR000294-2"/>
    </source>
</evidence>
<feature type="binding site" description="covalent" evidence="13">
    <location>
        <position position="257"/>
    </location>
    <ligand>
        <name>heme c</name>
        <dbReference type="ChEBI" id="CHEBI:61717"/>
        <label>2</label>
    </ligand>
</feature>
<sequence>MVFRCFSRLKERSTRTWVGLIVLSIPFFLALLTGFWDGDYTLEELRARYSSGDVKNWPEAHLDERAREGFEDIGPLNKAPYPDDNPYSKEKAILGKLLFFDPRLSGSRQISCASCHDPQLGFGDGKSLAHGHDRRVGKRNAMTLYNVGHYDTFMWDGRAASLEDQVLLPLQDPVEMNANVDSMIAGVAEIAGYRPHFQAAFGNRDVTVDRVQKALATFIRGINSYPSRFDRFVSGNANALNDQELLGMHLFRTKARCINCHNTPLFSDNKFHNDGQALYGTRQEDFGRYHISGKQEDVGAFRTPSLRDVALTGPWMHHGNFPTLRDVVELYNLGNPAPIQRRVVVDERTRPIPSPLLRKLHLSKEEVDAVIAFLHALSSPVQRRMEMPE</sequence>
<dbReference type="GO" id="GO:0042597">
    <property type="term" value="C:periplasmic space"/>
    <property type="evidence" value="ECO:0007669"/>
    <property type="project" value="UniProtKB-SubCell"/>
</dbReference>
<evidence type="ECO:0000256" key="2">
    <source>
        <dbReference type="ARBA" id="ARBA00004856"/>
    </source>
</evidence>
<dbReference type="InterPro" id="IPR051395">
    <property type="entry name" value="Cytochrome_c_Peroxidase/MauG"/>
</dbReference>
<keyword evidence="15" id="KW-1133">Transmembrane helix</keyword>
<comment type="subcellular location">
    <subcellularLocation>
        <location evidence="1">Periplasm</location>
    </subcellularLocation>
</comment>
<comment type="PTM">
    <text evidence="13">Binds 2 heme groups per subunit.</text>
</comment>
<evidence type="ECO:0000256" key="11">
    <source>
        <dbReference type="ARBA" id="ARBA00058991"/>
    </source>
</evidence>
<evidence type="ECO:0000313" key="17">
    <source>
        <dbReference type="EMBL" id="PRD56673.1"/>
    </source>
</evidence>
<protein>
    <recommendedName>
        <fullName evidence="12">Methylamine utilization protein MauG</fullName>
    </recommendedName>
</protein>
<dbReference type="PIRSF" id="PIRSF000294">
    <property type="entry name" value="Cytochrome-c_peroxidase"/>
    <property type="match status" value="1"/>
</dbReference>
<keyword evidence="17" id="KW-0575">Peroxidase</keyword>
<dbReference type="InterPro" id="IPR026259">
    <property type="entry name" value="MauG/Cytc_peroxidase"/>
</dbReference>
<evidence type="ECO:0000313" key="18">
    <source>
        <dbReference type="Proteomes" id="UP000238642"/>
    </source>
</evidence>
<evidence type="ECO:0000256" key="15">
    <source>
        <dbReference type="SAM" id="Phobius"/>
    </source>
</evidence>
<dbReference type="GO" id="GO:0004130">
    <property type="term" value="F:cytochrome-c peroxidase activity"/>
    <property type="evidence" value="ECO:0007669"/>
    <property type="project" value="TreeGrafter"/>
</dbReference>
<keyword evidence="15" id="KW-0472">Membrane</keyword>
<evidence type="ECO:0000259" key="16">
    <source>
        <dbReference type="PROSITE" id="PS51007"/>
    </source>
</evidence>
<evidence type="ECO:0000256" key="10">
    <source>
        <dbReference type="ARBA" id="ARBA00023004"/>
    </source>
</evidence>
<evidence type="ECO:0000256" key="7">
    <source>
        <dbReference type="ARBA" id="ARBA00022764"/>
    </source>
</evidence>
<name>A0A2S9JTT9_9SPHI</name>
<dbReference type="GO" id="GO:0020037">
    <property type="term" value="F:heme binding"/>
    <property type="evidence" value="ECO:0007669"/>
    <property type="project" value="InterPro"/>
</dbReference>
<dbReference type="PANTHER" id="PTHR30600:SF10">
    <property type="entry name" value="BLL6722 PROTEIN"/>
    <property type="match status" value="1"/>
</dbReference>
<keyword evidence="7" id="KW-0574">Periplasm</keyword>
<dbReference type="PROSITE" id="PS51007">
    <property type="entry name" value="CYTC"/>
    <property type="match status" value="2"/>
</dbReference>
<dbReference type="GO" id="GO:0046872">
    <property type="term" value="F:metal ion binding"/>
    <property type="evidence" value="ECO:0007669"/>
    <property type="project" value="UniProtKB-KW"/>
</dbReference>
<keyword evidence="6" id="KW-0732">Signal</keyword>
<feature type="binding site" description="covalent" evidence="13">
    <location>
        <position position="112"/>
    </location>
    <ligand>
        <name>heme c</name>
        <dbReference type="ChEBI" id="CHEBI:61717"/>
        <label>1</label>
    </ligand>
</feature>
<keyword evidence="9" id="KW-0560">Oxidoreductase</keyword>
<evidence type="ECO:0000256" key="9">
    <source>
        <dbReference type="ARBA" id="ARBA00023002"/>
    </source>
</evidence>
<comment type="pathway">
    <text evidence="2">One-carbon metabolism; methylamine degradation.</text>
</comment>
<feature type="transmembrane region" description="Helical" evidence="15">
    <location>
        <begin position="16"/>
        <end position="36"/>
    </location>
</feature>
<feature type="domain" description="Cytochrome c" evidence="16">
    <location>
        <begin position="90"/>
        <end position="191"/>
    </location>
</feature>
<dbReference type="AlphaFoldDB" id="A0A2S9JTT9"/>
<evidence type="ECO:0000256" key="13">
    <source>
        <dbReference type="PIRSR" id="PIRSR000294-1"/>
    </source>
</evidence>
<organism evidence="17 18">
    <name type="scientific">Sphingobacterium gobiense</name>
    <dbReference type="NCBI Taxonomy" id="1382456"/>
    <lineage>
        <taxon>Bacteria</taxon>
        <taxon>Pseudomonadati</taxon>
        <taxon>Bacteroidota</taxon>
        <taxon>Sphingobacteriia</taxon>
        <taxon>Sphingobacteriales</taxon>
        <taxon>Sphingobacteriaceae</taxon>
        <taxon>Sphingobacterium</taxon>
    </lineage>
</organism>
<comment type="caution">
    <text evidence="17">The sequence shown here is derived from an EMBL/GenBank/DDBJ whole genome shotgun (WGS) entry which is preliminary data.</text>
</comment>
<evidence type="ECO:0000256" key="1">
    <source>
        <dbReference type="ARBA" id="ARBA00004418"/>
    </source>
</evidence>
<evidence type="ECO:0000256" key="12">
    <source>
        <dbReference type="ARBA" id="ARBA00073576"/>
    </source>
</evidence>
<dbReference type="InterPro" id="IPR004852">
    <property type="entry name" value="Di-haem_cyt_c_peroxidsae"/>
</dbReference>
<dbReference type="EMBL" id="PVBS01000001">
    <property type="protein sequence ID" value="PRD56673.1"/>
    <property type="molecule type" value="Genomic_DNA"/>
</dbReference>
<keyword evidence="5 14" id="KW-0479">Metal-binding</keyword>
<evidence type="ECO:0000256" key="4">
    <source>
        <dbReference type="ARBA" id="ARBA00022617"/>
    </source>
</evidence>
<dbReference type="InterPro" id="IPR036909">
    <property type="entry name" value="Cyt_c-like_dom_sf"/>
</dbReference>
<evidence type="ECO:0000256" key="3">
    <source>
        <dbReference type="ARBA" id="ARBA00022448"/>
    </source>
</evidence>
<dbReference type="InterPro" id="IPR009056">
    <property type="entry name" value="Cyt_c-like_dom"/>
</dbReference>
<keyword evidence="8" id="KW-0249">Electron transport</keyword>
<comment type="cofactor">
    <cofactor evidence="13">
        <name>heme</name>
        <dbReference type="ChEBI" id="CHEBI:30413"/>
    </cofactor>
    <text evidence="13">Binds 2 heme groups.</text>
</comment>
<dbReference type="GO" id="GO:0009055">
    <property type="term" value="F:electron transfer activity"/>
    <property type="evidence" value="ECO:0007669"/>
    <property type="project" value="InterPro"/>
</dbReference>
<feature type="binding site" description="axial binding residue" evidence="14">
    <location>
        <position position="132"/>
    </location>
    <ligand>
        <name>heme c</name>
        <dbReference type="ChEBI" id="CHEBI:61717"/>
        <label>1</label>
    </ligand>
    <ligandPart>
        <name>Fe</name>
        <dbReference type="ChEBI" id="CHEBI:18248"/>
    </ligandPart>
</feature>
<feature type="binding site" description="covalent" evidence="13">
    <location>
        <position position="260"/>
    </location>
    <ligand>
        <name>heme c</name>
        <dbReference type="ChEBI" id="CHEBI:61717"/>
        <label>2</label>
    </ligand>
</feature>
<keyword evidence="18" id="KW-1185">Reference proteome</keyword>
<dbReference type="OrthoDB" id="9805202at2"/>
<feature type="binding site" description="axial binding residue" evidence="14">
    <location>
        <position position="261"/>
    </location>
    <ligand>
        <name>heme c</name>
        <dbReference type="ChEBI" id="CHEBI:61717"/>
        <label>2</label>
    </ligand>
    <ligandPart>
        <name>Fe</name>
        <dbReference type="ChEBI" id="CHEBI:18248"/>
    </ligandPart>
</feature>
<dbReference type="FunFam" id="1.10.760.10:FF:000019">
    <property type="entry name" value="Di-heme cytochrome C peroxidase"/>
    <property type="match status" value="1"/>
</dbReference>
<dbReference type="Pfam" id="PF03150">
    <property type="entry name" value="CCP_MauG"/>
    <property type="match status" value="1"/>
</dbReference>
<dbReference type="Gene3D" id="1.10.760.10">
    <property type="entry name" value="Cytochrome c-like domain"/>
    <property type="match status" value="2"/>
</dbReference>
<accession>A0A2S9JTT9</accession>
<keyword evidence="4 13" id="KW-0349">Heme</keyword>
<keyword evidence="3" id="KW-0813">Transport</keyword>
<comment type="function">
    <text evidence="11">Involved in methylamine metabolism. Essential for the maturation of the beta subunit of MADH, presumably via a step in the biosynthesis of tryptophan tryptophylquinone (TTQ), the cofactor of MADH.</text>
</comment>
<reference evidence="17 18" key="1">
    <citation type="submission" date="2018-02" db="EMBL/GenBank/DDBJ databases">
        <title>The draft genome of Sphingobacterium gobiense H7.</title>
        <authorList>
            <person name="Li L."/>
            <person name="Liu L."/>
            <person name="Zhang X."/>
            <person name="Wang T."/>
            <person name="Liang L."/>
        </authorList>
    </citation>
    <scope>NUCLEOTIDE SEQUENCE [LARGE SCALE GENOMIC DNA]</scope>
    <source>
        <strain evidence="17 18">ACCC 05757</strain>
    </source>
</reference>
<dbReference type="PANTHER" id="PTHR30600">
    <property type="entry name" value="CYTOCHROME C PEROXIDASE-RELATED"/>
    <property type="match status" value="1"/>
</dbReference>
<keyword evidence="15" id="KW-0812">Transmembrane</keyword>
<evidence type="ECO:0000256" key="8">
    <source>
        <dbReference type="ARBA" id="ARBA00022982"/>
    </source>
</evidence>
<keyword evidence="10 14" id="KW-0408">Iron</keyword>
<evidence type="ECO:0000256" key="6">
    <source>
        <dbReference type="ARBA" id="ARBA00022729"/>
    </source>
</evidence>